<evidence type="ECO:0000313" key="1">
    <source>
        <dbReference type="EMBL" id="KAI0029756.1"/>
    </source>
</evidence>
<keyword evidence="2" id="KW-1185">Reference proteome</keyword>
<gene>
    <name evidence="1" type="ORF">K488DRAFT_55683</name>
</gene>
<reference evidence="1" key="2">
    <citation type="journal article" date="2022" name="New Phytol.">
        <title>Evolutionary transition to the ectomycorrhizal habit in the genomes of a hyperdiverse lineage of mushroom-forming fungi.</title>
        <authorList>
            <person name="Looney B."/>
            <person name="Miyauchi S."/>
            <person name="Morin E."/>
            <person name="Drula E."/>
            <person name="Courty P.E."/>
            <person name="Kohler A."/>
            <person name="Kuo A."/>
            <person name="LaButti K."/>
            <person name="Pangilinan J."/>
            <person name="Lipzen A."/>
            <person name="Riley R."/>
            <person name="Andreopoulos W."/>
            <person name="He G."/>
            <person name="Johnson J."/>
            <person name="Nolan M."/>
            <person name="Tritt A."/>
            <person name="Barry K.W."/>
            <person name="Grigoriev I.V."/>
            <person name="Nagy L.G."/>
            <person name="Hibbett D."/>
            <person name="Henrissat B."/>
            <person name="Matheny P.B."/>
            <person name="Labbe J."/>
            <person name="Martin F.M."/>
        </authorList>
    </citation>
    <scope>NUCLEOTIDE SEQUENCE</scope>
    <source>
        <strain evidence="1">EC-137</strain>
    </source>
</reference>
<dbReference type="Proteomes" id="UP000814128">
    <property type="component" value="Unassembled WGS sequence"/>
</dbReference>
<feature type="non-terminal residue" evidence="1">
    <location>
        <position position="272"/>
    </location>
</feature>
<name>A0ACB8QD64_9AGAM</name>
<organism evidence="1 2">
    <name type="scientific">Vararia minispora EC-137</name>
    <dbReference type="NCBI Taxonomy" id="1314806"/>
    <lineage>
        <taxon>Eukaryota</taxon>
        <taxon>Fungi</taxon>
        <taxon>Dikarya</taxon>
        <taxon>Basidiomycota</taxon>
        <taxon>Agaricomycotina</taxon>
        <taxon>Agaricomycetes</taxon>
        <taxon>Russulales</taxon>
        <taxon>Lachnocladiaceae</taxon>
        <taxon>Vararia</taxon>
    </lineage>
</organism>
<protein>
    <submittedName>
        <fullName evidence="1">Uncharacterized protein</fullName>
    </submittedName>
</protein>
<proteinExistence type="predicted"/>
<sequence>MSASAESTGDAPEHIGSPTPSAEQDVAESSATTRSAYRASSRAARSGVDREKRKRSRVTPDQLVHLERFFAMDRSPTAARRREISQMLGMQERQTQIWFQNRRAKAKLLDGKSKTKSDPTPPQTPPELRQGYETELQKLIHEEDDITIIPCYELTIGTWRRIATQVGKHDLVTYACEKRRCLVWYIQSSGYGFKIEVPFDTIRETTFQSTMPGRGLASFYITQPPSFFIEDLISADGAYTGQRSWKRSGDWTEGSQASHELRHDLVGSSAQL</sequence>
<evidence type="ECO:0000313" key="2">
    <source>
        <dbReference type="Proteomes" id="UP000814128"/>
    </source>
</evidence>
<dbReference type="EMBL" id="MU273658">
    <property type="protein sequence ID" value="KAI0029756.1"/>
    <property type="molecule type" value="Genomic_DNA"/>
</dbReference>
<reference evidence="1" key="1">
    <citation type="submission" date="2021-02" db="EMBL/GenBank/DDBJ databases">
        <authorList>
            <consortium name="DOE Joint Genome Institute"/>
            <person name="Ahrendt S."/>
            <person name="Looney B.P."/>
            <person name="Miyauchi S."/>
            <person name="Morin E."/>
            <person name="Drula E."/>
            <person name="Courty P.E."/>
            <person name="Chicoki N."/>
            <person name="Fauchery L."/>
            <person name="Kohler A."/>
            <person name="Kuo A."/>
            <person name="Labutti K."/>
            <person name="Pangilinan J."/>
            <person name="Lipzen A."/>
            <person name="Riley R."/>
            <person name="Andreopoulos W."/>
            <person name="He G."/>
            <person name="Johnson J."/>
            <person name="Barry K.W."/>
            <person name="Grigoriev I.V."/>
            <person name="Nagy L."/>
            <person name="Hibbett D."/>
            <person name="Henrissat B."/>
            <person name="Matheny P.B."/>
            <person name="Labbe J."/>
            <person name="Martin F."/>
        </authorList>
    </citation>
    <scope>NUCLEOTIDE SEQUENCE</scope>
    <source>
        <strain evidence="1">EC-137</strain>
    </source>
</reference>
<comment type="caution">
    <text evidence="1">The sequence shown here is derived from an EMBL/GenBank/DDBJ whole genome shotgun (WGS) entry which is preliminary data.</text>
</comment>
<accession>A0ACB8QD64</accession>